<reference evidence="2 3" key="1">
    <citation type="submission" date="2018-06" db="EMBL/GenBank/DDBJ databases">
        <title>Flavobacterium tibetense sp. nov., isolated from a wetland YonghuCo on Tibetan Plateau.</title>
        <authorList>
            <person name="Xing P."/>
            <person name="Phurbu D."/>
            <person name="Lu H."/>
        </authorList>
    </citation>
    <scope>NUCLEOTIDE SEQUENCE [LARGE SCALE GENOMIC DNA]</scope>
    <source>
        <strain evidence="2 3">YH5</strain>
    </source>
</reference>
<name>A0A365NYZ6_9FLAO</name>
<sequence length="63" mass="6985">MVARNVNWKQGSSHTFLQKKKGKKRKPSCLVEGFKKASFLGKILFAEGGMEILSGTEGLNLLF</sequence>
<comment type="caution">
    <text evidence="2">The sequence shown here is derived from an EMBL/GenBank/DDBJ whole genome shotgun (WGS) entry which is preliminary data.</text>
</comment>
<evidence type="ECO:0000313" key="2">
    <source>
        <dbReference type="EMBL" id="RBA27440.1"/>
    </source>
</evidence>
<dbReference type="Proteomes" id="UP000253319">
    <property type="component" value="Unassembled WGS sequence"/>
</dbReference>
<evidence type="ECO:0000256" key="1">
    <source>
        <dbReference type="SAM" id="MobiDB-lite"/>
    </source>
</evidence>
<dbReference type="EMBL" id="QLST01000019">
    <property type="protein sequence ID" value="RBA27440.1"/>
    <property type="molecule type" value="Genomic_DNA"/>
</dbReference>
<gene>
    <name evidence="2" type="ORF">DPN68_12005</name>
</gene>
<accession>A0A365NYZ6</accession>
<feature type="compositionally biased region" description="Polar residues" evidence="1">
    <location>
        <begin position="7"/>
        <end position="16"/>
    </location>
</feature>
<protein>
    <submittedName>
        <fullName evidence="2">Uncharacterized protein</fullName>
    </submittedName>
</protein>
<feature type="region of interest" description="Disordered" evidence="1">
    <location>
        <begin position="1"/>
        <end position="25"/>
    </location>
</feature>
<keyword evidence="3" id="KW-1185">Reference proteome</keyword>
<dbReference type="AlphaFoldDB" id="A0A365NYZ6"/>
<organism evidence="2 3">
    <name type="scientific">Flavobacterium tibetense</name>
    <dbReference type="NCBI Taxonomy" id="2233533"/>
    <lineage>
        <taxon>Bacteria</taxon>
        <taxon>Pseudomonadati</taxon>
        <taxon>Bacteroidota</taxon>
        <taxon>Flavobacteriia</taxon>
        <taxon>Flavobacteriales</taxon>
        <taxon>Flavobacteriaceae</taxon>
        <taxon>Flavobacterium</taxon>
    </lineage>
</organism>
<proteinExistence type="predicted"/>
<evidence type="ECO:0000313" key="3">
    <source>
        <dbReference type="Proteomes" id="UP000253319"/>
    </source>
</evidence>